<evidence type="ECO:0000313" key="8">
    <source>
        <dbReference type="Proteomes" id="UP000176614"/>
    </source>
</evidence>
<dbReference type="HAMAP" id="MF_00149">
    <property type="entry name" value="DNA_mis_repair"/>
    <property type="match status" value="1"/>
</dbReference>
<evidence type="ECO:0000256" key="4">
    <source>
        <dbReference type="HAMAP-Rule" id="MF_00149"/>
    </source>
</evidence>
<name>A0A1F4W156_UNCKA</name>
<dbReference type="Pfam" id="PF01119">
    <property type="entry name" value="DNA_mis_repair"/>
    <property type="match status" value="1"/>
</dbReference>
<dbReference type="GO" id="GO:0140664">
    <property type="term" value="F:ATP-dependent DNA damage sensor activity"/>
    <property type="evidence" value="ECO:0007669"/>
    <property type="project" value="InterPro"/>
</dbReference>
<evidence type="ECO:0000256" key="1">
    <source>
        <dbReference type="ARBA" id="ARBA00006082"/>
    </source>
</evidence>
<evidence type="ECO:0000259" key="5">
    <source>
        <dbReference type="SMART" id="SM00853"/>
    </source>
</evidence>
<dbReference type="Gene3D" id="3.30.1370.100">
    <property type="entry name" value="MutL, C-terminal domain, regulatory subdomain"/>
    <property type="match status" value="1"/>
</dbReference>
<dbReference type="InterPro" id="IPR038973">
    <property type="entry name" value="MutL/Mlh/Pms-like"/>
</dbReference>
<evidence type="ECO:0000259" key="6">
    <source>
        <dbReference type="SMART" id="SM01340"/>
    </source>
</evidence>
<gene>
    <name evidence="4" type="primary">mutL</name>
    <name evidence="7" type="ORF">A2264_00490</name>
</gene>
<dbReference type="InterPro" id="IPR020667">
    <property type="entry name" value="DNA_mismatch_repair_MutL"/>
</dbReference>
<sequence>MFGMSKIRVLSQDIISKIAAGEVVERPANVVKELLENSLDSGASEIRVSVSENKIVVSDNGEGMSKEDLRTCFLPHSTSKIYELSDLENIATLGFRGEALSSICAVSRVTISSRTKRDTYGSRITVTEGVLDKEAKLGMKVGTEVAVEDLYFNTPARKKFLKNEKTEFSCIQKTVSAIALAYPSVKFNFSHNGKTVFILSKCTKLGDRIREVLGDYFLANLIEIKLENRYFSASGFIGHPNISSLAKENQHLFVNSRPVENESISRGIRMAFGKLLDKRKFPALVINMQIAPSLVDPNVHPRKEKIAFWDEKFVEEVFTTETHNVLQKSNLTFVYDTGSEAGAALEMFLSLKDSVKAWDINIRSSSNEILQVDKTYLTCVVDQGLLLVDQHAAHESILFEEYLGGLKNSKNNSQIHVFIKPKIIDLKGAEIEDLDGFLALLTGLGIEAENFGGNSCRVLSVPKMLKDHNLNILLKELAEMGLTGMDTQTEKTIEFLACRSAVKAGDYLEPDERKRLIEKLLESNSYLTCPHGRPTKVLIPLSKLRDLFLR</sequence>
<keyword evidence="2 4" id="KW-0227">DNA damage</keyword>
<dbReference type="Gene3D" id="3.30.565.10">
    <property type="entry name" value="Histidine kinase-like ATPase, C-terminal domain"/>
    <property type="match status" value="1"/>
</dbReference>
<dbReference type="InterPro" id="IPR013507">
    <property type="entry name" value="DNA_mismatch_S5_2-like"/>
</dbReference>
<dbReference type="InterPro" id="IPR037198">
    <property type="entry name" value="MutL_C_sf"/>
</dbReference>
<dbReference type="GO" id="GO:0006298">
    <property type="term" value="P:mismatch repair"/>
    <property type="evidence" value="ECO:0007669"/>
    <property type="project" value="UniProtKB-UniRule"/>
</dbReference>
<dbReference type="AlphaFoldDB" id="A0A1F4W156"/>
<dbReference type="PANTHER" id="PTHR10073">
    <property type="entry name" value="DNA MISMATCH REPAIR PROTEIN MLH, PMS, MUTL"/>
    <property type="match status" value="1"/>
</dbReference>
<dbReference type="SMART" id="SM00853">
    <property type="entry name" value="MutL_C"/>
    <property type="match status" value="1"/>
</dbReference>
<dbReference type="FunFam" id="3.30.565.10:FF:000003">
    <property type="entry name" value="DNA mismatch repair endonuclease MutL"/>
    <property type="match status" value="1"/>
</dbReference>
<dbReference type="GO" id="GO:0016887">
    <property type="term" value="F:ATP hydrolysis activity"/>
    <property type="evidence" value="ECO:0007669"/>
    <property type="project" value="InterPro"/>
</dbReference>
<evidence type="ECO:0000256" key="2">
    <source>
        <dbReference type="ARBA" id="ARBA00022763"/>
    </source>
</evidence>
<dbReference type="SMART" id="SM01340">
    <property type="entry name" value="DNA_mis_repair"/>
    <property type="match status" value="1"/>
</dbReference>
<evidence type="ECO:0000256" key="3">
    <source>
        <dbReference type="ARBA" id="ARBA00023204"/>
    </source>
</evidence>
<dbReference type="InterPro" id="IPR014721">
    <property type="entry name" value="Ribsml_uS5_D2-typ_fold_subgr"/>
</dbReference>
<comment type="similarity">
    <text evidence="1 4">Belongs to the DNA mismatch repair MutL/HexB family.</text>
</comment>
<dbReference type="Pfam" id="PF13589">
    <property type="entry name" value="HATPase_c_3"/>
    <property type="match status" value="1"/>
</dbReference>
<evidence type="ECO:0000313" key="7">
    <source>
        <dbReference type="EMBL" id="OGC63159.1"/>
    </source>
</evidence>
<dbReference type="InterPro" id="IPR014762">
    <property type="entry name" value="DNA_mismatch_repair_CS"/>
</dbReference>
<dbReference type="EMBL" id="MEVT01000008">
    <property type="protein sequence ID" value="OGC63159.1"/>
    <property type="molecule type" value="Genomic_DNA"/>
</dbReference>
<comment type="function">
    <text evidence="4">This protein is involved in the repair of mismatches in DNA. It is required for dam-dependent methyl-directed DNA mismatch repair. May act as a 'molecular matchmaker', a protein that promotes the formation of a stable complex between two or more DNA-binding proteins in an ATP-dependent manner without itself being part of a final effector complex.</text>
</comment>
<dbReference type="InterPro" id="IPR042121">
    <property type="entry name" value="MutL_C_regsub"/>
</dbReference>
<dbReference type="CDD" id="cd00782">
    <property type="entry name" value="MutL_Trans"/>
    <property type="match status" value="1"/>
</dbReference>
<dbReference type="GO" id="GO:0032300">
    <property type="term" value="C:mismatch repair complex"/>
    <property type="evidence" value="ECO:0007669"/>
    <property type="project" value="InterPro"/>
</dbReference>
<protein>
    <recommendedName>
        <fullName evidence="4">DNA mismatch repair protein MutL</fullName>
    </recommendedName>
</protein>
<dbReference type="Pfam" id="PF08676">
    <property type="entry name" value="MutL_C"/>
    <property type="match status" value="1"/>
</dbReference>
<dbReference type="Gene3D" id="3.30.1540.20">
    <property type="entry name" value="MutL, C-terminal domain, dimerisation subdomain"/>
    <property type="match status" value="1"/>
</dbReference>
<reference evidence="7 8" key="1">
    <citation type="journal article" date="2016" name="Nat. Commun.">
        <title>Thousands of microbial genomes shed light on interconnected biogeochemical processes in an aquifer system.</title>
        <authorList>
            <person name="Anantharaman K."/>
            <person name="Brown C.T."/>
            <person name="Hug L.A."/>
            <person name="Sharon I."/>
            <person name="Castelle C.J."/>
            <person name="Probst A.J."/>
            <person name="Thomas B.C."/>
            <person name="Singh A."/>
            <person name="Wilkins M.J."/>
            <person name="Karaoz U."/>
            <person name="Brodie E.L."/>
            <person name="Williams K.H."/>
            <person name="Hubbard S.S."/>
            <person name="Banfield J.F."/>
        </authorList>
    </citation>
    <scope>NUCLEOTIDE SEQUENCE [LARGE SCALE GENOMIC DNA]</scope>
</reference>
<accession>A0A1F4W156</accession>
<feature type="domain" description="DNA mismatch repair protein S5" evidence="6">
    <location>
        <begin position="209"/>
        <end position="327"/>
    </location>
</feature>
<dbReference type="PROSITE" id="PS00058">
    <property type="entry name" value="DNA_MISMATCH_REPAIR_1"/>
    <property type="match status" value="1"/>
</dbReference>
<feature type="domain" description="MutL C-terminal dimerisation" evidence="5">
    <location>
        <begin position="368"/>
        <end position="508"/>
    </location>
</feature>
<dbReference type="Gene3D" id="3.30.230.10">
    <property type="match status" value="1"/>
</dbReference>
<proteinExistence type="inferred from homology"/>
<dbReference type="PANTHER" id="PTHR10073:SF12">
    <property type="entry name" value="DNA MISMATCH REPAIR PROTEIN MLH1"/>
    <property type="match status" value="1"/>
</dbReference>
<dbReference type="SUPFAM" id="SSF55874">
    <property type="entry name" value="ATPase domain of HSP90 chaperone/DNA topoisomerase II/histidine kinase"/>
    <property type="match status" value="1"/>
</dbReference>
<dbReference type="GO" id="GO:0005524">
    <property type="term" value="F:ATP binding"/>
    <property type="evidence" value="ECO:0007669"/>
    <property type="project" value="InterPro"/>
</dbReference>
<organism evidence="7 8">
    <name type="scientific">candidate division WWE3 bacterium RIFOXYA2_FULL_46_9</name>
    <dbReference type="NCBI Taxonomy" id="1802636"/>
    <lineage>
        <taxon>Bacteria</taxon>
        <taxon>Katanobacteria</taxon>
    </lineage>
</organism>
<dbReference type="InterPro" id="IPR036890">
    <property type="entry name" value="HATPase_C_sf"/>
</dbReference>
<comment type="caution">
    <text evidence="7">The sequence shown here is derived from an EMBL/GenBank/DDBJ whole genome shotgun (WGS) entry which is preliminary data.</text>
</comment>
<dbReference type="InterPro" id="IPR002099">
    <property type="entry name" value="MutL/Mlh/PMS"/>
</dbReference>
<dbReference type="GO" id="GO:0030983">
    <property type="term" value="F:mismatched DNA binding"/>
    <property type="evidence" value="ECO:0007669"/>
    <property type="project" value="InterPro"/>
</dbReference>
<dbReference type="InterPro" id="IPR042120">
    <property type="entry name" value="MutL_C_dimsub"/>
</dbReference>
<dbReference type="NCBIfam" id="TIGR00585">
    <property type="entry name" value="mutl"/>
    <property type="match status" value="1"/>
</dbReference>
<dbReference type="SUPFAM" id="SSF54211">
    <property type="entry name" value="Ribosomal protein S5 domain 2-like"/>
    <property type="match status" value="1"/>
</dbReference>
<dbReference type="InterPro" id="IPR020568">
    <property type="entry name" value="Ribosomal_Su5_D2-typ_SF"/>
</dbReference>
<dbReference type="Proteomes" id="UP000176614">
    <property type="component" value="Unassembled WGS sequence"/>
</dbReference>
<keyword evidence="3 4" id="KW-0234">DNA repair</keyword>
<dbReference type="CDD" id="cd16926">
    <property type="entry name" value="HATPase_MutL-MLH-PMS-like"/>
    <property type="match status" value="1"/>
</dbReference>
<dbReference type="SUPFAM" id="SSF118116">
    <property type="entry name" value="DNA mismatch repair protein MutL"/>
    <property type="match status" value="1"/>
</dbReference>
<dbReference type="InterPro" id="IPR014790">
    <property type="entry name" value="MutL_C"/>
</dbReference>